<proteinExistence type="predicted"/>
<organism evidence="1 2">
    <name type="scientific">Mycolicibacterium fluoranthenivorans</name>
    <dbReference type="NCBI Taxonomy" id="258505"/>
    <lineage>
        <taxon>Bacteria</taxon>
        <taxon>Bacillati</taxon>
        <taxon>Actinomycetota</taxon>
        <taxon>Actinomycetes</taxon>
        <taxon>Mycobacteriales</taxon>
        <taxon>Mycobacteriaceae</taxon>
        <taxon>Mycolicibacterium</taxon>
    </lineage>
</organism>
<dbReference type="KEGG" id="mflu:HZU40_10585"/>
<evidence type="ECO:0008006" key="3">
    <source>
        <dbReference type="Google" id="ProtNLM"/>
    </source>
</evidence>
<evidence type="ECO:0000313" key="2">
    <source>
        <dbReference type="Proteomes" id="UP000515498"/>
    </source>
</evidence>
<dbReference type="AlphaFoldDB" id="A0A7G8PJZ2"/>
<name>A0A7G8PJZ2_9MYCO</name>
<dbReference type="EMBL" id="CP059894">
    <property type="protein sequence ID" value="QNJ94658.1"/>
    <property type="molecule type" value="Genomic_DNA"/>
</dbReference>
<reference evidence="1 2" key="1">
    <citation type="submission" date="2020-07" db="EMBL/GenBank/DDBJ databases">
        <title>Draft genome sequence of four isobutane-metabolizing strains capable of cometabolically degrading diverse ether contaminants.</title>
        <authorList>
            <person name="Chen W."/>
            <person name="Faulkner N."/>
            <person name="Smith C."/>
            <person name="Hyman M."/>
        </authorList>
    </citation>
    <scope>NUCLEOTIDE SEQUENCE [LARGE SCALE GENOMIC DNA]</scope>
    <source>
        <strain evidence="1 2">2A</strain>
    </source>
</reference>
<gene>
    <name evidence="1" type="ORF">HZU40_10585</name>
</gene>
<evidence type="ECO:0000313" key="1">
    <source>
        <dbReference type="EMBL" id="QNJ94658.1"/>
    </source>
</evidence>
<dbReference type="Proteomes" id="UP000515498">
    <property type="component" value="Chromosome"/>
</dbReference>
<protein>
    <recommendedName>
        <fullName evidence="3">Phage major capsid protein</fullName>
    </recommendedName>
</protein>
<sequence length="259" mass="27475">MYLSSERLALANEVVKKTFEDACVAWQTFPQWVTGDPAQTEVRLDNTATPGFVPIQSASTPFEVTLAEVIAPTPDSLLSNVIANTVLLAAKVDAAVVPALRQPPPATARPTQSVGAATAPDLLDALIDARAKVETAGYRAPTCLITNTVGVKKLSQFLNGVSVLSQLLDVANCNSLQRVDVLEDPATDALGYMIGRRQRLGHQAAAEAFPGEEPVDIAVSVPPSLEVIGDTPNNTIKLAVRVRFATRVKDVQGLVVFVP</sequence>
<dbReference type="RefSeq" id="WP_187098347.1">
    <property type="nucleotide sequence ID" value="NZ_CP059894.1"/>
</dbReference>
<accession>A0A7G8PJZ2</accession>